<name>A0ABT2TQV7_9FIRM</name>
<keyword evidence="4" id="KW-1185">Reference proteome</keyword>
<organism evidence="3 4">
    <name type="scientific">Blautia ammoniilytica</name>
    <dbReference type="NCBI Taxonomy" id="2981782"/>
    <lineage>
        <taxon>Bacteria</taxon>
        <taxon>Bacillati</taxon>
        <taxon>Bacillota</taxon>
        <taxon>Clostridia</taxon>
        <taxon>Lachnospirales</taxon>
        <taxon>Lachnospiraceae</taxon>
        <taxon>Blautia</taxon>
    </lineage>
</organism>
<gene>
    <name evidence="3" type="ORF">OCV61_04165</name>
</gene>
<dbReference type="Proteomes" id="UP001652409">
    <property type="component" value="Unassembled WGS sequence"/>
</dbReference>
<dbReference type="InterPro" id="IPR011067">
    <property type="entry name" value="Plasmid_toxin/cell-grow_inhib"/>
</dbReference>
<reference evidence="3 4" key="1">
    <citation type="journal article" date="2021" name="ISME Commun">
        <title>Automated analysis of genomic sequences facilitates high-throughput and comprehensive description of bacteria.</title>
        <authorList>
            <person name="Hitch T.C.A."/>
        </authorList>
    </citation>
    <scope>NUCLEOTIDE SEQUENCE [LARGE SCALE GENOMIC DNA]</scope>
    <source>
        <strain evidence="3 4">Sanger_23</strain>
    </source>
</reference>
<proteinExistence type="inferred from homology"/>
<comment type="caution">
    <text evidence="3">The sequence shown here is derived from an EMBL/GenBank/DDBJ whole genome shotgun (WGS) entry which is preliminary data.</text>
</comment>
<dbReference type="Gene3D" id="2.30.30.110">
    <property type="match status" value="1"/>
</dbReference>
<dbReference type="Pfam" id="PF02452">
    <property type="entry name" value="PemK_toxin"/>
    <property type="match status" value="1"/>
</dbReference>
<dbReference type="SUPFAM" id="SSF50118">
    <property type="entry name" value="Cell growth inhibitor/plasmid maintenance toxic component"/>
    <property type="match status" value="1"/>
</dbReference>
<dbReference type="RefSeq" id="WP_173727102.1">
    <property type="nucleotide sequence ID" value="NZ_JAOQJL010000006.1"/>
</dbReference>
<dbReference type="EMBL" id="JAOQJL010000006">
    <property type="protein sequence ID" value="MCU6764602.1"/>
    <property type="molecule type" value="Genomic_DNA"/>
</dbReference>
<evidence type="ECO:0000256" key="2">
    <source>
        <dbReference type="ARBA" id="ARBA00022649"/>
    </source>
</evidence>
<evidence type="ECO:0000256" key="1">
    <source>
        <dbReference type="ARBA" id="ARBA00007521"/>
    </source>
</evidence>
<protein>
    <submittedName>
        <fullName evidence="3">Type II toxin-antitoxin system PemK/MazF family toxin</fullName>
    </submittedName>
</protein>
<keyword evidence="2" id="KW-1277">Toxin-antitoxin system</keyword>
<evidence type="ECO:0000313" key="3">
    <source>
        <dbReference type="EMBL" id="MCU6764602.1"/>
    </source>
</evidence>
<evidence type="ECO:0000313" key="4">
    <source>
        <dbReference type="Proteomes" id="UP001652409"/>
    </source>
</evidence>
<accession>A0ABT2TQV7</accession>
<sequence>MGKYNLGEVWWTQFPFQEIKVSKRRPAIVIDKNTIAVLAMMVTSKAKKNPYSIRIDDWQEAGLTRESWARIDRIIQMDEWRMEKKIGDLSESDLLKITQLVTEHLSEKYHEFSLLAITNPTGKYLQVYDERWKCWLFPYYRTEDPNKENIDKHASDLVKMQVTTSYITSAPHCKYSESDQVYKQYKHILYSLALNDVPECMKGDIFELDGKKYAWKSIEELEADSNVMDKNDDIVAFVKTKCK</sequence>
<dbReference type="InterPro" id="IPR003477">
    <property type="entry name" value="PemK-like"/>
</dbReference>
<comment type="similarity">
    <text evidence="1">Belongs to the PemK/MazF family.</text>
</comment>